<protein>
    <submittedName>
        <fullName evidence="1">Uncharacterized protein</fullName>
    </submittedName>
</protein>
<evidence type="ECO:0000313" key="1">
    <source>
        <dbReference type="EMBL" id="CAB4170196.1"/>
    </source>
</evidence>
<dbReference type="EMBL" id="LR796857">
    <property type="protein sequence ID" value="CAB4170196.1"/>
    <property type="molecule type" value="Genomic_DNA"/>
</dbReference>
<proteinExistence type="predicted"/>
<organism evidence="1">
    <name type="scientific">uncultured Caudovirales phage</name>
    <dbReference type="NCBI Taxonomy" id="2100421"/>
    <lineage>
        <taxon>Viruses</taxon>
        <taxon>Duplodnaviria</taxon>
        <taxon>Heunggongvirae</taxon>
        <taxon>Uroviricota</taxon>
        <taxon>Caudoviricetes</taxon>
        <taxon>Peduoviridae</taxon>
        <taxon>Maltschvirus</taxon>
        <taxon>Maltschvirus maltsch</taxon>
    </lineage>
</organism>
<name>A0A6J5PJQ6_9CAUD</name>
<accession>A0A6J5PJQ6</accession>
<reference evidence="1" key="1">
    <citation type="submission" date="2020-05" db="EMBL/GenBank/DDBJ databases">
        <authorList>
            <person name="Chiriac C."/>
            <person name="Salcher M."/>
            <person name="Ghai R."/>
            <person name="Kavagutti S V."/>
        </authorList>
    </citation>
    <scope>NUCLEOTIDE SEQUENCE</scope>
</reference>
<feature type="non-terminal residue" evidence="1">
    <location>
        <position position="26"/>
    </location>
</feature>
<sequence length="26" mass="2969">MTKEALKLALDYIVATNKSSEFWLVP</sequence>
<gene>
    <name evidence="1" type="ORF">UFOVP907_65</name>
</gene>